<evidence type="ECO:0000256" key="1">
    <source>
        <dbReference type="ARBA" id="ARBA00004123"/>
    </source>
</evidence>
<dbReference type="Proteomes" id="UP001162164">
    <property type="component" value="Unassembled WGS sequence"/>
</dbReference>
<comment type="subcellular location">
    <subcellularLocation>
        <location evidence="1">Nucleus</location>
    </subcellularLocation>
</comment>
<evidence type="ECO:0000256" key="5">
    <source>
        <dbReference type="ARBA" id="ARBA00023242"/>
    </source>
</evidence>
<name>A0ABQ9K4Y3_9CUCU</name>
<keyword evidence="2" id="KW-0805">Transcription regulation</keyword>
<keyword evidence="9" id="KW-1185">Reference proteome</keyword>
<feature type="coiled-coil region" evidence="6">
    <location>
        <begin position="117"/>
        <end position="155"/>
    </location>
</feature>
<gene>
    <name evidence="8" type="ORF">NQ317_006037</name>
</gene>
<protein>
    <recommendedName>
        <fullName evidence="10">Transcription factor AP-4</fullName>
    </recommendedName>
</protein>
<dbReference type="PANTHER" id="PTHR15741">
    <property type="entry name" value="BASIC HELIX-LOOP-HELIX ZIP TRANSCRIPTION FACTOR"/>
    <property type="match status" value="1"/>
</dbReference>
<proteinExistence type="predicted"/>
<evidence type="ECO:0000313" key="8">
    <source>
        <dbReference type="EMBL" id="KAJ8984575.1"/>
    </source>
</evidence>
<evidence type="ECO:0000256" key="7">
    <source>
        <dbReference type="SAM" id="MobiDB-lite"/>
    </source>
</evidence>
<keyword evidence="6" id="KW-0175">Coiled coil</keyword>
<evidence type="ECO:0000256" key="6">
    <source>
        <dbReference type="SAM" id="Coils"/>
    </source>
</evidence>
<evidence type="ECO:0000256" key="2">
    <source>
        <dbReference type="ARBA" id="ARBA00023015"/>
    </source>
</evidence>
<keyword evidence="3" id="KW-0238">DNA-binding</keyword>
<evidence type="ECO:0000313" key="9">
    <source>
        <dbReference type="Proteomes" id="UP001162164"/>
    </source>
</evidence>
<organism evidence="8 9">
    <name type="scientific">Molorchus minor</name>
    <dbReference type="NCBI Taxonomy" id="1323400"/>
    <lineage>
        <taxon>Eukaryota</taxon>
        <taxon>Metazoa</taxon>
        <taxon>Ecdysozoa</taxon>
        <taxon>Arthropoda</taxon>
        <taxon>Hexapoda</taxon>
        <taxon>Insecta</taxon>
        <taxon>Pterygota</taxon>
        <taxon>Neoptera</taxon>
        <taxon>Endopterygota</taxon>
        <taxon>Coleoptera</taxon>
        <taxon>Polyphaga</taxon>
        <taxon>Cucujiformia</taxon>
        <taxon>Chrysomeloidea</taxon>
        <taxon>Cerambycidae</taxon>
        <taxon>Lamiinae</taxon>
        <taxon>Monochamini</taxon>
        <taxon>Molorchus</taxon>
    </lineage>
</organism>
<dbReference type="PANTHER" id="PTHR15741:SF27">
    <property type="entry name" value="TRANSCRIPTION FACTOR AP-4"/>
    <property type="match status" value="1"/>
</dbReference>
<dbReference type="InterPro" id="IPR052207">
    <property type="entry name" value="Max-like/E-box_TFs"/>
</dbReference>
<sequence length="312" mass="34850">MIKKAMQFLNLCLLHYAGAELNKKLLALPAAILQQTAEYIYSLEQEKTRLLSQNCQLKRLVNQHEGGELPPKKRKTELLLPAISAESSDEGLGSMSPEPVGLITVTVSNPQESPAELKRLLERERNLRLLLEDQVRQMENQLFQQQQQAQIFQMEETDENGLQLVEADSLPPVGHTQTVVCSPPNSRSPSPVPVIPEQRLPSVLEAAIKAEPKVEVERLPSPNTSQEESSRIYVSNTSRQNLETIVEAIRHLEGDHMFGDEPQTQEVPLALTTRTSDSLLKADMQTFLDFNAATVQQHQQSRPGVIVVKQAS</sequence>
<comment type="caution">
    <text evidence="8">The sequence shown here is derived from an EMBL/GenBank/DDBJ whole genome shotgun (WGS) entry which is preliminary data.</text>
</comment>
<accession>A0ABQ9K4Y3</accession>
<keyword evidence="5" id="KW-0539">Nucleus</keyword>
<keyword evidence="4" id="KW-0804">Transcription</keyword>
<dbReference type="EMBL" id="JAPWTJ010000031">
    <property type="protein sequence ID" value="KAJ8984575.1"/>
    <property type="molecule type" value="Genomic_DNA"/>
</dbReference>
<feature type="compositionally biased region" description="Low complexity" evidence="7">
    <location>
        <begin position="179"/>
        <end position="189"/>
    </location>
</feature>
<evidence type="ECO:0008006" key="10">
    <source>
        <dbReference type="Google" id="ProtNLM"/>
    </source>
</evidence>
<evidence type="ECO:0000256" key="3">
    <source>
        <dbReference type="ARBA" id="ARBA00023125"/>
    </source>
</evidence>
<feature type="region of interest" description="Disordered" evidence="7">
    <location>
        <begin position="176"/>
        <end position="195"/>
    </location>
</feature>
<evidence type="ECO:0000256" key="4">
    <source>
        <dbReference type="ARBA" id="ARBA00023163"/>
    </source>
</evidence>
<reference evidence="8" key="1">
    <citation type="journal article" date="2023" name="Insect Mol. Biol.">
        <title>Genome sequencing provides insights into the evolution of gene families encoding plant cell wall-degrading enzymes in longhorned beetles.</title>
        <authorList>
            <person name="Shin N.R."/>
            <person name="Okamura Y."/>
            <person name="Kirsch R."/>
            <person name="Pauchet Y."/>
        </authorList>
    </citation>
    <scope>NUCLEOTIDE SEQUENCE</scope>
    <source>
        <strain evidence="8">MMC_N1</strain>
    </source>
</reference>